<dbReference type="InterPro" id="IPR050188">
    <property type="entry name" value="RluA_PseudoU_synthase"/>
</dbReference>
<keyword evidence="9" id="KW-1185">Reference proteome</keyword>
<evidence type="ECO:0000256" key="2">
    <source>
        <dbReference type="ARBA" id="ARBA00010876"/>
    </source>
</evidence>
<evidence type="ECO:0000256" key="3">
    <source>
        <dbReference type="ARBA" id="ARBA00023235"/>
    </source>
</evidence>
<dbReference type="Proteomes" id="UP000718793">
    <property type="component" value="Unassembled WGS sequence"/>
</dbReference>
<evidence type="ECO:0000259" key="7">
    <source>
        <dbReference type="Pfam" id="PF00849"/>
    </source>
</evidence>
<evidence type="ECO:0000313" key="8">
    <source>
        <dbReference type="EMBL" id="MBU4692433.1"/>
    </source>
</evidence>
<evidence type="ECO:0000256" key="4">
    <source>
        <dbReference type="ARBA" id="ARBA00031870"/>
    </source>
</evidence>
<feature type="domain" description="Pseudouridine synthase RsuA/RluA-like" evidence="7">
    <location>
        <begin position="91"/>
        <end position="230"/>
    </location>
</feature>
<dbReference type="EMBL" id="JAHMHH010000002">
    <property type="protein sequence ID" value="MBU4692433.1"/>
    <property type="molecule type" value="Genomic_DNA"/>
</dbReference>
<comment type="similarity">
    <text evidence="2">Belongs to the pseudouridine synthase RluA family.</text>
</comment>
<evidence type="ECO:0000256" key="5">
    <source>
        <dbReference type="ARBA" id="ARBA00033164"/>
    </source>
</evidence>
<organism evidence="8 9">
    <name type="scientific">Mycoplasma zalophi</name>
    <dbReference type="NCBI Taxonomy" id="191287"/>
    <lineage>
        <taxon>Bacteria</taxon>
        <taxon>Bacillati</taxon>
        <taxon>Mycoplasmatota</taxon>
        <taxon>Mollicutes</taxon>
        <taxon>Mycoplasmataceae</taxon>
        <taxon>Mycoplasma</taxon>
    </lineage>
</organism>
<dbReference type="CDD" id="cd00165">
    <property type="entry name" value="S4"/>
    <property type="match status" value="1"/>
</dbReference>
<gene>
    <name evidence="8" type="ORF">KQ875_02350</name>
</gene>
<proteinExistence type="inferred from homology"/>
<sequence length="279" mass="32637">MKQFKATANDQGRTLFKFIVKRADNVPISKIEKVFRKKDIKVNNIRINDKQYKIKENDVVTVYGIEDTTKDSESTYKKANITFKKIYEDDDILIVDKKAGIAMVNEENSLNDQVLTYLKFKKTDSFVPDSIGRLDKVTSGLVIYAKNYQTLVEFKEKQENFIKIYQFVSDINEDKLVTVKLVKDIEKQKMKVTEDKKGVKAVTRFFVENNKKYAEIKTGKKHQIRATLEHLGFPILGDTKYGAKKSHRVFLHAYSITIRNLDKKWDHLNDQQFISYPKW</sequence>
<dbReference type="CDD" id="cd02869">
    <property type="entry name" value="PseudoU_synth_RluA_like"/>
    <property type="match status" value="1"/>
</dbReference>
<name>A0ABS6DQ76_9MOLU</name>
<comment type="catalytic activity">
    <reaction evidence="1">
        <text>a uridine in RNA = a pseudouridine in RNA</text>
        <dbReference type="Rhea" id="RHEA:48348"/>
        <dbReference type="Rhea" id="RHEA-COMP:12068"/>
        <dbReference type="Rhea" id="RHEA-COMP:12069"/>
        <dbReference type="ChEBI" id="CHEBI:65314"/>
        <dbReference type="ChEBI" id="CHEBI:65315"/>
    </reaction>
</comment>
<evidence type="ECO:0000256" key="6">
    <source>
        <dbReference type="PROSITE-ProRule" id="PRU00182"/>
    </source>
</evidence>
<dbReference type="Pfam" id="PF00849">
    <property type="entry name" value="PseudoU_synth_2"/>
    <property type="match status" value="1"/>
</dbReference>
<comment type="caution">
    <text evidence="8">The sequence shown here is derived from an EMBL/GenBank/DDBJ whole genome shotgun (WGS) entry which is preliminary data.</text>
</comment>
<evidence type="ECO:0000256" key="1">
    <source>
        <dbReference type="ARBA" id="ARBA00000073"/>
    </source>
</evidence>
<protein>
    <recommendedName>
        <fullName evidence="4">RNA pseudouridylate synthase</fullName>
    </recommendedName>
    <alternativeName>
        <fullName evidence="5">RNA-uridine isomerase</fullName>
    </alternativeName>
</protein>
<accession>A0ABS6DQ76</accession>
<reference evidence="8" key="1">
    <citation type="submission" date="2021-06" db="EMBL/GenBank/DDBJ databases">
        <title>Novel Mycoplasma species detected in California sea lions (Zalophus californianus) from the USA.</title>
        <authorList>
            <person name="Volokhov D.V."/>
            <person name="Furtak V.A."/>
            <person name="Zagorodnyaya T.A."/>
        </authorList>
    </citation>
    <scope>NUCLEOTIDE SEQUENCE [LARGE SCALE GENOMIC DNA]</scope>
    <source>
        <strain evidence="8">CSL 5346</strain>
    </source>
</reference>
<evidence type="ECO:0000313" key="9">
    <source>
        <dbReference type="Proteomes" id="UP000718793"/>
    </source>
</evidence>
<dbReference type="InterPro" id="IPR006145">
    <property type="entry name" value="PsdUridine_synth_RsuA/RluA"/>
</dbReference>
<dbReference type="PANTHER" id="PTHR21600:SF83">
    <property type="entry name" value="PSEUDOURIDYLATE SYNTHASE RPUSD4, MITOCHONDRIAL"/>
    <property type="match status" value="1"/>
</dbReference>
<keyword evidence="6" id="KW-0694">RNA-binding</keyword>
<dbReference type="RefSeq" id="WP_216489013.1">
    <property type="nucleotide sequence ID" value="NZ_JAHMHH010000002.1"/>
</dbReference>
<dbReference type="PANTHER" id="PTHR21600">
    <property type="entry name" value="MITOCHONDRIAL RNA PSEUDOURIDINE SYNTHASE"/>
    <property type="match status" value="1"/>
</dbReference>
<dbReference type="PROSITE" id="PS50889">
    <property type="entry name" value="S4"/>
    <property type="match status" value="1"/>
</dbReference>
<keyword evidence="3" id="KW-0413">Isomerase</keyword>